<dbReference type="InterPro" id="IPR036188">
    <property type="entry name" value="FAD/NAD-bd_sf"/>
</dbReference>
<evidence type="ECO:0000259" key="12">
    <source>
        <dbReference type="Pfam" id="PF00732"/>
    </source>
</evidence>
<reference evidence="14 15" key="1">
    <citation type="submission" date="2017-04" db="EMBL/GenBank/DDBJ databases">
        <title>Draft genome sequence of Zooshikella ganghwensis VG4 isolated from Red Sea sediments.</title>
        <authorList>
            <person name="Rehman Z."/>
            <person name="Alam I."/>
            <person name="Kamau A."/>
            <person name="Bajic V."/>
            <person name="Leiknes T."/>
        </authorList>
    </citation>
    <scope>NUCLEOTIDE SEQUENCE [LARGE SCALE GENOMIC DNA]</scope>
    <source>
        <strain evidence="14 15">VG4</strain>
    </source>
</reference>
<accession>A0A4V1IN16</accession>
<evidence type="ECO:0000256" key="5">
    <source>
        <dbReference type="ARBA" id="ARBA00013125"/>
    </source>
</evidence>
<dbReference type="PANTHER" id="PTHR46056">
    <property type="entry name" value="LONG-CHAIN-ALCOHOL OXIDASE"/>
    <property type="match status" value="1"/>
</dbReference>
<gene>
    <name evidence="14" type="ORF">B9G39_01160</name>
</gene>
<dbReference type="InterPro" id="IPR012400">
    <property type="entry name" value="Long_Oxdase"/>
</dbReference>
<dbReference type="GO" id="GO:0046577">
    <property type="term" value="F:long-chain-alcohol oxidase activity"/>
    <property type="evidence" value="ECO:0007669"/>
    <property type="project" value="UniProtKB-EC"/>
</dbReference>
<comment type="caution">
    <text evidence="14">The sequence shown here is derived from an EMBL/GenBank/DDBJ whole genome shotgun (WGS) entry which is preliminary data.</text>
</comment>
<protein>
    <recommendedName>
        <fullName evidence="5">long-chain-alcohol oxidase</fullName>
        <ecNumber evidence="5">1.1.3.20</ecNumber>
    </recommendedName>
</protein>
<feature type="domain" description="Glucose-methanol-choline oxidoreductase N-terminal" evidence="12">
    <location>
        <begin position="79"/>
        <end position="295"/>
    </location>
</feature>
<keyword evidence="11" id="KW-0472">Membrane</keyword>
<evidence type="ECO:0000313" key="14">
    <source>
        <dbReference type="EMBL" id="RDH42161.1"/>
    </source>
</evidence>
<dbReference type="EC" id="1.1.3.20" evidence="5"/>
<dbReference type="PANTHER" id="PTHR46056:SF12">
    <property type="entry name" value="LONG-CHAIN-ALCOHOL OXIDASE"/>
    <property type="match status" value="1"/>
</dbReference>
<evidence type="ECO:0000313" key="15">
    <source>
        <dbReference type="Proteomes" id="UP000257039"/>
    </source>
</evidence>
<evidence type="ECO:0000256" key="11">
    <source>
        <dbReference type="ARBA" id="ARBA00023136"/>
    </source>
</evidence>
<evidence type="ECO:0000256" key="8">
    <source>
        <dbReference type="ARBA" id="ARBA00022827"/>
    </source>
</evidence>
<evidence type="ECO:0000256" key="4">
    <source>
        <dbReference type="ARBA" id="ARBA00010790"/>
    </source>
</evidence>
<evidence type="ECO:0000256" key="6">
    <source>
        <dbReference type="ARBA" id="ARBA00022630"/>
    </source>
</evidence>
<dbReference type="Pfam" id="PF05199">
    <property type="entry name" value="GMC_oxred_C"/>
    <property type="match status" value="1"/>
</dbReference>
<evidence type="ECO:0000259" key="13">
    <source>
        <dbReference type="Pfam" id="PF05199"/>
    </source>
</evidence>
<organism evidence="14 15">
    <name type="scientific">Zooshikella ganghwensis</name>
    <dbReference type="NCBI Taxonomy" id="202772"/>
    <lineage>
        <taxon>Bacteria</taxon>
        <taxon>Pseudomonadati</taxon>
        <taxon>Pseudomonadota</taxon>
        <taxon>Gammaproteobacteria</taxon>
        <taxon>Oceanospirillales</taxon>
        <taxon>Zooshikellaceae</taxon>
        <taxon>Zooshikella</taxon>
    </lineage>
</organism>
<sequence length="551" mass="60041">MSSVIKDIYTTDAARQWAVFDALKTSPKIRDFDVIIIGTGAGGGFTADILSKAGLSVALIESGPLQSSNDFNMNEQQAYQSLYQEGGSRTTEDGAISVLQGRAVGGTTVINWTSCFRTPPQTLTYWQDQFGLAELDSITMSPWFDYVEQRLGILPWQGQPNRNNAILQSGCQRLGYSSNIIARNVRGCWNLGFCGTGCPTNAKQSMLVSTLPQALERGASLIYNCEAHKILWQDDQVTGVECHPANGEHQSSRFKLHARHVVLAAGAIGSPAILLRSSIPDPHQRIGQRTFLHPVSASFALFEEAVEGFYGAPQSIYSDHFQWPADQQIGYKLEVPPLQPMLATGLLKGFGQQHRQLMQQLPYLQCTIALHRDGFHPQSPGGQVKLHADGSPVLNYPTTQYLWDGVKQSLTTMARIQFAAGARSVIPSHSGAQLKKSLQATLQQLNQLNWQPHQALLGSAHVMGGCGMSAKPESGVVNHWGEHFFLENLSVIDGSCFPTSIGANPQLSIYALACRQAAHLSAKLGKPITLIDNDKTTQASERQGFALTQSI</sequence>
<comment type="catalytic activity">
    <reaction evidence="1">
        <text>a long-chain primary fatty alcohol + O2 = a long-chain fatty aldehyde + H2O2</text>
        <dbReference type="Rhea" id="RHEA:22756"/>
        <dbReference type="ChEBI" id="CHEBI:15379"/>
        <dbReference type="ChEBI" id="CHEBI:16240"/>
        <dbReference type="ChEBI" id="CHEBI:17176"/>
        <dbReference type="ChEBI" id="CHEBI:77396"/>
        <dbReference type="EC" id="1.1.3.20"/>
    </reaction>
</comment>
<name>A0A4V1IN16_9GAMM</name>
<dbReference type="Gene3D" id="3.50.50.60">
    <property type="entry name" value="FAD/NAD(P)-binding domain"/>
    <property type="match status" value="2"/>
</dbReference>
<dbReference type="GO" id="GO:0050660">
    <property type="term" value="F:flavin adenine dinucleotide binding"/>
    <property type="evidence" value="ECO:0007669"/>
    <property type="project" value="InterPro"/>
</dbReference>
<dbReference type="PIRSF" id="PIRSF028937">
    <property type="entry name" value="Lg_Ch_AO"/>
    <property type="match status" value="1"/>
</dbReference>
<dbReference type="GO" id="GO:0016020">
    <property type="term" value="C:membrane"/>
    <property type="evidence" value="ECO:0007669"/>
    <property type="project" value="UniProtKB-SubCell"/>
</dbReference>
<keyword evidence="10" id="KW-0560">Oxidoreductase</keyword>
<dbReference type="AlphaFoldDB" id="A0A4V1IN16"/>
<proteinExistence type="inferred from homology"/>
<comment type="similarity">
    <text evidence="4">Belongs to the GMC oxidoreductase family.</text>
</comment>
<keyword evidence="9" id="KW-1133">Transmembrane helix</keyword>
<evidence type="ECO:0000256" key="1">
    <source>
        <dbReference type="ARBA" id="ARBA00000920"/>
    </source>
</evidence>
<comment type="function">
    <text evidence="2">Long-chain fatty alcohol oxidase involved in the omega-oxidation pathway of lipid degradation.</text>
</comment>
<keyword evidence="7" id="KW-0812">Transmembrane</keyword>
<evidence type="ECO:0000256" key="2">
    <source>
        <dbReference type="ARBA" id="ARBA00003842"/>
    </source>
</evidence>
<keyword evidence="6" id="KW-0285">Flavoprotein</keyword>
<keyword evidence="8" id="KW-0274">FAD</keyword>
<comment type="subcellular location">
    <subcellularLocation>
        <location evidence="3">Membrane</location>
    </subcellularLocation>
</comment>
<keyword evidence="15" id="KW-1185">Reference proteome</keyword>
<evidence type="ECO:0000256" key="7">
    <source>
        <dbReference type="ARBA" id="ARBA00022692"/>
    </source>
</evidence>
<evidence type="ECO:0000256" key="3">
    <source>
        <dbReference type="ARBA" id="ARBA00004370"/>
    </source>
</evidence>
<evidence type="ECO:0000256" key="9">
    <source>
        <dbReference type="ARBA" id="ARBA00022989"/>
    </source>
</evidence>
<evidence type="ECO:0000256" key="10">
    <source>
        <dbReference type="ARBA" id="ARBA00023002"/>
    </source>
</evidence>
<feature type="domain" description="Glucose-methanol-choline oxidoreductase C-terminal" evidence="13">
    <location>
        <begin position="378"/>
        <end position="513"/>
    </location>
</feature>
<dbReference type="Proteomes" id="UP000257039">
    <property type="component" value="Unassembled WGS sequence"/>
</dbReference>
<dbReference type="EMBL" id="NDXW01000001">
    <property type="protein sequence ID" value="RDH42161.1"/>
    <property type="molecule type" value="Genomic_DNA"/>
</dbReference>
<dbReference type="Pfam" id="PF00732">
    <property type="entry name" value="GMC_oxred_N"/>
    <property type="match status" value="1"/>
</dbReference>
<dbReference type="RefSeq" id="WP_094785704.1">
    <property type="nucleotide sequence ID" value="NZ_NDXW01000001.1"/>
</dbReference>
<dbReference type="InterPro" id="IPR000172">
    <property type="entry name" value="GMC_OxRdtase_N"/>
</dbReference>
<dbReference type="SUPFAM" id="SSF51905">
    <property type="entry name" value="FAD/NAD(P)-binding domain"/>
    <property type="match status" value="1"/>
</dbReference>
<dbReference type="InterPro" id="IPR007867">
    <property type="entry name" value="GMC_OxRtase_C"/>
</dbReference>